<evidence type="ECO:0000313" key="2">
    <source>
        <dbReference type="Proteomes" id="UP000675781"/>
    </source>
</evidence>
<reference evidence="1" key="1">
    <citation type="submission" date="2021-04" db="EMBL/GenBank/DDBJ databases">
        <title>Genome based classification of Actinospica acidithermotolerans sp. nov., an actinobacterium isolated from an Indonesian hot spring.</title>
        <authorList>
            <person name="Kusuma A.B."/>
            <person name="Putra K.E."/>
            <person name="Nafisah S."/>
            <person name="Loh J."/>
            <person name="Nouioui I."/>
            <person name="Goodfellow M."/>
        </authorList>
    </citation>
    <scope>NUCLEOTIDE SEQUENCE</scope>
    <source>
        <strain evidence="1">CSCA 57</strain>
    </source>
</reference>
<dbReference type="Proteomes" id="UP000675781">
    <property type="component" value="Unassembled WGS sequence"/>
</dbReference>
<accession>A0A941EW05</accession>
<comment type="caution">
    <text evidence="1">The sequence shown here is derived from an EMBL/GenBank/DDBJ whole genome shotgun (WGS) entry which is preliminary data.</text>
</comment>
<dbReference type="InterPro" id="IPR025851">
    <property type="entry name" value="SUKH-4"/>
</dbReference>
<evidence type="ECO:0000313" key="1">
    <source>
        <dbReference type="EMBL" id="MBR7837453.1"/>
    </source>
</evidence>
<protein>
    <submittedName>
        <fullName evidence="1">SUKH-4 family immunity protein</fullName>
    </submittedName>
</protein>
<dbReference type="Pfam" id="PF14435">
    <property type="entry name" value="SUKH-4"/>
    <property type="match status" value="1"/>
</dbReference>
<sequence length="183" mass="20738">MAEVELQQGFERCLSDSLDLIVGRCGPGASASRVVDVWNLPPSDREALISLGVPIFEDTRQSPIQLAGEVQSAELPSLTERGYLAYRIGRYWRREIGVLEQSGTVIGVPEYAELDVSFLNSSLAAFLEIAWRWNCARKILLATEDYEQLYENLGRFQDFVHRLDPIVSSDPRYAWWNGIIEGW</sequence>
<organism evidence="1 2">
    <name type="scientific">Actinospica durhamensis</name>
    <dbReference type="NCBI Taxonomy" id="1508375"/>
    <lineage>
        <taxon>Bacteria</taxon>
        <taxon>Bacillati</taxon>
        <taxon>Actinomycetota</taxon>
        <taxon>Actinomycetes</taxon>
        <taxon>Catenulisporales</taxon>
        <taxon>Actinospicaceae</taxon>
        <taxon>Actinospica</taxon>
    </lineage>
</organism>
<name>A0A941EW05_9ACTN</name>
<gene>
    <name evidence="1" type="ORF">KDL01_29510</name>
</gene>
<keyword evidence="2" id="KW-1185">Reference proteome</keyword>
<dbReference type="RefSeq" id="WP_212531921.1">
    <property type="nucleotide sequence ID" value="NZ_JAGSOG010000205.1"/>
</dbReference>
<proteinExistence type="predicted"/>
<dbReference type="AlphaFoldDB" id="A0A941EW05"/>
<dbReference type="EMBL" id="JAGSOG010000205">
    <property type="protein sequence ID" value="MBR7837453.1"/>
    <property type="molecule type" value="Genomic_DNA"/>
</dbReference>